<sequence length="713" mass="80307">MVFCSPLRLRVIFPRVGHLNSCFSSFANLNPTRVSNRIPVYITGSSKLRVIVSDTYECNTKISNLGRHGKVKDARKLFDEMPQRDIVSYASMITVYLKNNNLPQAEMLFRAMPERNMVADSAMISGYVKAGQIDKAREVFDHMVERNTYSWTSLVSGYFNIGKIDEAIRLFNLMPEKNVVSWTIVVAGYAQNGCIDEARDIFYEMPEKNIVAWTVMVKSYIQNDRIDEAFEVFYQMPQRNLYSWNIMISGCINANRLNAAIQLFNSMPKRNAISWTTIVTGLARNGMTEHAREYFDQMPKKDIAAWNAMITAYVDQGSMDEASEIFNLMPEKNIVSWNAMIDGYARNGLESDAVKHLILMLRYNFKPNETTITSVLTACDSTMELMQAHGLVIHLGFEHDTLLSNALITMYSRCGDVLSAWFVFDQLEAKDIVSWTAMILAYSKHGCGSHALQIFARMLRSGSRPDEVTFVGVLSACSHAGLVMKGQKLFDSMSCAYSIEPKAEHYSCLVDILGRAGQVNKAMKVVSEMPPHERDGAVLGALLGACRLHKDVGLANEIGNLLIEQEPNSSGSYSLLANVYAECGKWNEFAQVRKKMKERNVKKEPGFSQIEVKGKSHIFLVGDRSQTEVEEIYDLLDHRSAVGNSSWRTPLKPSLRLIHARMHAQATTLTVVHQFTITMRSKARMLLLNKKFVLYSSGLSSISAGVYSEIFDY</sequence>
<dbReference type="InterPro" id="IPR002885">
    <property type="entry name" value="PPR_rpt"/>
</dbReference>
<proteinExistence type="predicted"/>
<feature type="repeat" description="PPR" evidence="2">
    <location>
        <begin position="302"/>
        <end position="336"/>
    </location>
</feature>
<dbReference type="EMBL" id="KK915609">
    <property type="protein sequence ID" value="KDP21686.1"/>
    <property type="molecule type" value="Genomic_DNA"/>
</dbReference>
<dbReference type="GO" id="GO:0003723">
    <property type="term" value="F:RNA binding"/>
    <property type="evidence" value="ECO:0007669"/>
    <property type="project" value="InterPro"/>
</dbReference>
<dbReference type="FunFam" id="1.25.40.10:FF:001810">
    <property type="entry name" value="Pentatricopeptide repeat-containing protein mitochondrial"/>
    <property type="match status" value="1"/>
</dbReference>
<dbReference type="Proteomes" id="UP000027138">
    <property type="component" value="Unassembled WGS sequence"/>
</dbReference>
<dbReference type="InterPro" id="IPR011990">
    <property type="entry name" value="TPR-like_helical_dom_sf"/>
</dbReference>
<dbReference type="FunFam" id="1.25.40.10:FF:000125">
    <property type="entry name" value="Pentatricopeptide repeat-containing protein"/>
    <property type="match status" value="2"/>
</dbReference>
<dbReference type="GO" id="GO:0048731">
    <property type="term" value="P:system development"/>
    <property type="evidence" value="ECO:0007669"/>
    <property type="project" value="UniProtKB-ARBA"/>
</dbReference>
<dbReference type="Pfam" id="PF20431">
    <property type="entry name" value="E_motif"/>
    <property type="match status" value="1"/>
</dbReference>
<dbReference type="AlphaFoldDB" id="A0A067JCX8"/>
<keyword evidence="1" id="KW-0677">Repeat</keyword>
<evidence type="ECO:0000256" key="2">
    <source>
        <dbReference type="PROSITE-ProRule" id="PRU00708"/>
    </source>
</evidence>
<evidence type="ECO:0000313" key="3">
    <source>
        <dbReference type="EMBL" id="KDP21686.1"/>
    </source>
</evidence>
<dbReference type="PANTHER" id="PTHR47926">
    <property type="entry name" value="PENTATRICOPEPTIDE REPEAT-CONTAINING PROTEIN"/>
    <property type="match status" value="1"/>
</dbReference>
<reference evidence="3 4" key="1">
    <citation type="journal article" date="2014" name="PLoS ONE">
        <title>Global Analysis of Gene Expression Profiles in Physic Nut (Jatropha curcas L.) Seedlings Exposed to Salt Stress.</title>
        <authorList>
            <person name="Zhang L."/>
            <person name="Zhang C."/>
            <person name="Wu P."/>
            <person name="Chen Y."/>
            <person name="Li M."/>
            <person name="Jiang H."/>
            <person name="Wu G."/>
        </authorList>
    </citation>
    <scope>NUCLEOTIDE SEQUENCE [LARGE SCALE GENOMIC DNA]</scope>
    <source>
        <strain evidence="4">cv. GZQX0401</strain>
        <tissue evidence="3">Young leaves</tissue>
    </source>
</reference>
<protein>
    <recommendedName>
        <fullName evidence="5">Pentacotripeptide-repeat region of PRORP domain-containing protein</fullName>
    </recommendedName>
</protein>
<name>A0A067JCX8_JATCU</name>
<dbReference type="Pfam" id="PF13041">
    <property type="entry name" value="PPR_2"/>
    <property type="match status" value="3"/>
</dbReference>
<feature type="repeat" description="PPR" evidence="2">
    <location>
        <begin position="209"/>
        <end position="243"/>
    </location>
</feature>
<dbReference type="InterPro" id="IPR046848">
    <property type="entry name" value="E_motif"/>
</dbReference>
<organism evidence="3 4">
    <name type="scientific">Jatropha curcas</name>
    <name type="common">Barbados nut</name>
    <dbReference type="NCBI Taxonomy" id="180498"/>
    <lineage>
        <taxon>Eukaryota</taxon>
        <taxon>Viridiplantae</taxon>
        <taxon>Streptophyta</taxon>
        <taxon>Embryophyta</taxon>
        <taxon>Tracheophyta</taxon>
        <taxon>Spermatophyta</taxon>
        <taxon>Magnoliopsida</taxon>
        <taxon>eudicotyledons</taxon>
        <taxon>Gunneridae</taxon>
        <taxon>Pentapetalae</taxon>
        <taxon>rosids</taxon>
        <taxon>fabids</taxon>
        <taxon>Malpighiales</taxon>
        <taxon>Euphorbiaceae</taxon>
        <taxon>Crotonoideae</taxon>
        <taxon>Jatropheae</taxon>
        <taxon>Jatropha</taxon>
    </lineage>
</organism>
<dbReference type="NCBIfam" id="TIGR00756">
    <property type="entry name" value="PPR"/>
    <property type="match status" value="12"/>
</dbReference>
<feature type="repeat" description="PPR" evidence="2">
    <location>
        <begin position="431"/>
        <end position="465"/>
    </location>
</feature>
<dbReference type="Pfam" id="PF01535">
    <property type="entry name" value="PPR"/>
    <property type="match status" value="7"/>
</dbReference>
<accession>A0A067JCX8</accession>
<keyword evidence="4" id="KW-1185">Reference proteome</keyword>
<feature type="repeat" description="PPR" evidence="2">
    <location>
        <begin position="147"/>
        <end position="181"/>
    </location>
</feature>
<dbReference type="OrthoDB" id="185373at2759"/>
<dbReference type="PANTHER" id="PTHR47926:SF380">
    <property type="entry name" value="PENTATRICOPEPTIDE REPEAT-CONTAINING PROTEIN"/>
    <property type="match status" value="1"/>
</dbReference>
<feature type="repeat" description="PPR" evidence="2">
    <location>
        <begin position="116"/>
        <end position="146"/>
    </location>
</feature>
<evidence type="ECO:0008006" key="5">
    <source>
        <dbReference type="Google" id="ProtNLM"/>
    </source>
</evidence>
<dbReference type="PROSITE" id="PS51375">
    <property type="entry name" value="PPR"/>
    <property type="match status" value="8"/>
</dbReference>
<dbReference type="GO" id="GO:0009451">
    <property type="term" value="P:RNA modification"/>
    <property type="evidence" value="ECO:0007669"/>
    <property type="project" value="InterPro"/>
</dbReference>
<feature type="repeat" description="PPR" evidence="2">
    <location>
        <begin position="569"/>
        <end position="603"/>
    </location>
</feature>
<dbReference type="SUPFAM" id="SSF48452">
    <property type="entry name" value="TPR-like"/>
    <property type="match status" value="2"/>
</dbReference>
<feature type="repeat" description="PPR" evidence="2">
    <location>
        <begin position="54"/>
        <end position="88"/>
    </location>
</feature>
<evidence type="ECO:0000313" key="4">
    <source>
        <dbReference type="Proteomes" id="UP000027138"/>
    </source>
</evidence>
<evidence type="ECO:0000256" key="1">
    <source>
        <dbReference type="ARBA" id="ARBA00022737"/>
    </source>
</evidence>
<gene>
    <name evidence="3" type="ORF">JCGZ_03357</name>
</gene>
<dbReference type="Gene3D" id="1.25.40.10">
    <property type="entry name" value="Tetratricopeptide repeat domain"/>
    <property type="match status" value="5"/>
</dbReference>
<feature type="repeat" description="PPR" evidence="2">
    <location>
        <begin position="271"/>
        <end position="301"/>
    </location>
</feature>
<dbReference type="InterPro" id="IPR046960">
    <property type="entry name" value="PPR_At4g14850-like_plant"/>
</dbReference>